<dbReference type="InterPro" id="IPR029044">
    <property type="entry name" value="Nucleotide-diphossugar_trans"/>
</dbReference>
<organism evidence="2 3">
    <name type="scientific">Tolypothrix tenuis PCC 7101</name>
    <dbReference type="NCBI Taxonomy" id="231146"/>
    <lineage>
        <taxon>Bacteria</taxon>
        <taxon>Bacillati</taxon>
        <taxon>Cyanobacteriota</taxon>
        <taxon>Cyanophyceae</taxon>
        <taxon>Nostocales</taxon>
        <taxon>Tolypothrichaceae</taxon>
        <taxon>Tolypothrix</taxon>
    </lineage>
</organism>
<evidence type="ECO:0000313" key="3">
    <source>
        <dbReference type="Proteomes" id="UP000218785"/>
    </source>
</evidence>
<dbReference type="RefSeq" id="WP_096582172.1">
    <property type="nucleotide sequence ID" value="NZ_CAWNJS010000001.1"/>
</dbReference>
<dbReference type="EMBL" id="AP018248">
    <property type="protein sequence ID" value="BAZ02153.1"/>
    <property type="molecule type" value="Genomic_DNA"/>
</dbReference>
<evidence type="ECO:0000259" key="1">
    <source>
        <dbReference type="Pfam" id="PF00535"/>
    </source>
</evidence>
<keyword evidence="3" id="KW-1185">Reference proteome</keyword>
<accession>A0A1Z4N8V1</accession>
<dbReference type="Proteomes" id="UP000218785">
    <property type="component" value="Chromosome"/>
</dbReference>
<sequence length="264" mass="30561">MISIITPVYNGDRFIEDCIKNVIDQNCTNVEHIIVDGGSTDRTVEIIKNYAEQYPHIRWISEKDKGQSDAMNKGITLAEGEIIGFLNVDDYYESDVLNRVIEIFKTLPDPSFLVGNCNLWNDRGELFQINKPRRMQFNDLLLGWHINPFPANPSAYFYHSSIHQIIGLYDVDDHDAMDLHFLLQVVQIATVKYVDETWGNFQVIKGTKTYNSNQSGQTLERIERILNTYRQKLPLSQQLKLAFKGKLLTKKKGIERRIKSYLQT</sequence>
<dbReference type="CDD" id="cd06433">
    <property type="entry name" value="GT_2_WfgS_like"/>
    <property type="match status" value="1"/>
</dbReference>
<dbReference type="PANTHER" id="PTHR22916:SF3">
    <property type="entry name" value="UDP-GLCNAC:BETAGAL BETA-1,3-N-ACETYLGLUCOSAMINYLTRANSFERASE-LIKE PROTEIN 1"/>
    <property type="match status" value="1"/>
</dbReference>
<dbReference type="Gene3D" id="3.90.550.10">
    <property type="entry name" value="Spore Coat Polysaccharide Biosynthesis Protein SpsA, Chain A"/>
    <property type="match status" value="1"/>
</dbReference>
<dbReference type="Pfam" id="PF00535">
    <property type="entry name" value="Glycos_transf_2"/>
    <property type="match status" value="1"/>
</dbReference>
<keyword evidence="2" id="KW-0808">Transferase</keyword>
<dbReference type="InterPro" id="IPR001173">
    <property type="entry name" value="Glyco_trans_2-like"/>
</dbReference>
<evidence type="ECO:0000313" key="2">
    <source>
        <dbReference type="EMBL" id="BAZ02153.1"/>
    </source>
</evidence>
<feature type="domain" description="Glycosyltransferase 2-like" evidence="1">
    <location>
        <begin position="3"/>
        <end position="109"/>
    </location>
</feature>
<gene>
    <name evidence="2" type="ORF">NIES37_61620</name>
</gene>
<protein>
    <submittedName>
        <fullName evidence="2">Glycosyltransferase involved in cell wall biogenesis</fullName>
    </submittedName>
</protein>
<name>A0A1Z4N8V1_9CYAN</name>
<reference evidence="2 3" key="1">
    <citation type="submission" date="2017-06" db="EMBL/GenBank/DDBJ databases">
        <title>Genome sequencing of cyanobaciteial culture collection at National Institute for Environmental Studies (NIES).</title>
        <authorList>
            <person name="Hirose Y."/>
            <person name="Shimura Y."/>
            <person name="Fujisawa T."/>
            <person name="Nakamura Y."/>
            <person name="Kawachi M."/>
        </authorList>
    </citation>
    <scope>NUCLEOTIDE SEQUENCE [LARGE SCALE GENOMIC DNA]</scope>
    <source>
        <strain evidence="2 3">NIES-37</strain>
    </source>
</reference>
<dbReference type="GO" id="GO:0016758">
    <property type="term" value="F:hexosyltransferase activity"/>
    <property type="evidence" value="ECO:0007669"/>
    <property type="project" value="UniProtKB-ARBA"/>
</dbReference>
<dbReference type="PANTHER" id="PTHR22916">
    <property type="entry name" value="GLYCOSYLTRANSFERASE"/>
    <property type="match status" value="1"/>
</dbReference>
<dbReference type="AlphaFoldDB" id="A0A1Z4N8V1"/>
<proteinExistence type="predicted"/>
<dbReference type="SUPFAM" id="SSF53448">
    <property type="entry name" value="Nucleotide-diphospho-sugar transferases"/>
    <property type="match status" value="1"/>
</dbReference>
<dbReference type="KEGG" id="ttq:NIES37_61620"/>